<dbReference type="EMBL" id="UETC01000006">
    <property type="protein sequence ID" value="SSA47702.1"/>
    <property type="molecule type" value="Genomic_DNA"/>
</dbReference>
<feature type="domain" description="Alpha-L-glutamate ligase-related protein ATP-grasp" evidence="1">
    <location>
        <begin position="181"/>
        <end position="315"/>
    </location>
</feature>
<name>A0A2Y9C1C1_9RHOB</name>
<evidence type="ECO:0000313" key="4">
    <source>
        <dbReference type="Proteomes" id="UP000245839"/>
    </source>
</evidence>
<dbReference type="InterPro" id="IPR039523">
    <property type="entry name" value="RimK-rel_E_lig_ATP-grasp"/>
</dbReference>
<accession>A0A2Y9C1C1</accession>
<evidence type="ECO:0000313" key="2">
    <source>
        <dbReference type="EMBL" id="PWJ17553.1"/>
    </source>
</evidence>
<keyword evidence="4" id="KW-1185">Reference proteome</keyword>
<proteinExistence type="predicted"/>
<protein>
    <submittedName>
        <fullName evidence="2">Putative polysaccharide biosynthesis protein</fullName>
    </submittedName>
    <submittedName>
        <fullName evidence="3">Sugar-transfer associated ATP-grasp</fullName>
    </submittedName>
</protein>
<evidence type="ECO:0000259" key="1">
    <source>
        <dbReference type="Pfam" id="PF14397"/>
    </source>
</evidence>
<gene>
    <name evidence="2" type="ORF">BCF38_106164</name>
    <name evidence="3" type="ORF">SAMN05421539_106164</name>
</gene>
<organism evidence="3 5">
    <name type="scientific">Jannaschia seohaensis</name>
    <dbReference type="NCBI Taxonomy" id="475081"/>
    <lineage>
        <taxon>Bacteria</taxon>
        <taxon>Pseudomonadati</taxon>
        <taxon>Pseudomonadota</taxon>
        <taxon>Alphaproteobacteria</taxon>
        <taxon>Rhodobacterales</taxon>
        <taxon>Roseobacteraceae</taxon>
        <taxon>Jannaschia</taxon>
    </lineage>
</organism>
<dbReference type="Proteomes" id="UP000251571">
    <property type="component" value="Unassembled WGS sequence"/>
</dbReference>
<dbReference type="Proteomes" id="UP000245839">
    <property type="component" value="Unassembled WGS sequence"/>
</dbReference>
<reference evidence="3 5" key="1">
    <citation type="submission" date="2016-10" db="EMBL/GenBank/DDBJ databases">
        <authorList>
            <person name="Cai Z."/>
        </authorList>
    </citation>
    <scope>NUCLEOTIDE SEQUENCE [LARGE SCALE GENOMIC DNA]</scope>
    <source>
        <strain evidence="3 5">DSM 25227</strain>
    </source>
</reference>
<dbReference type="AlphaFoldDB" id="A0A2Y9C1C1"/>
<dbReference type="RefSeq" id="WP_170125433.1">
    <property type="nucleotide sequence ID" value="NZ_QGDJ01000006.1"/>
</dbReference>
<dbReference type="Pfam" id="PF14397">
    <property type="entry name" value="ATPgrasp_ST"/>
    <property type="match status" value="1"/>
</dbReference>
<evidence type="ECO:0000313" key="3">
    <source>
        <dbReference type="EMBL" id="SSA47702.1"/>
    </source>
</evidence>
<dbReference type="EMBL" id="QGDJ01000006">
    <property type="protein sequence ID" value="PWJ17553.1"/>
    <property type="molecule type" value="Genomic_DNA"/>
</dbReference>
<sequence>MGVAASARSMIQRAMLERRVRRSLAEARAGLVRLSRRPGGLSSEFKRRAEAYSGDVFGTRQHAPWLHLYSECRGEFREGWLPVSYYFSEVLDRANGGYQHMARHRAANTALFGSDAFPDLAYCVNGRLMWADYTPCDPSELAGQAKDLVFKPDHSGFGRGIRFLSARDLDAARIARLGNGVLQPRLIPHDSFAQIDMPSLATLRIGTVVGHDGEVSVRTAYLKMGRKAESHVISASQVRVPVDWRTGLLAADGYLADWTPVTAHPDTGDSFAGRSLPGLDEFVEIVTSLHRKLPLARYLCWDLVRDASGRIRVLEWEGGVVSFAEATQGPCFADLGWARGQSNG</sequence>
<evidence type="ECO:0000313" key="5">
    <source>
        <dbReference type="Proteomes" id="UP000251571"/>
    </source>
</evidence>
<reference evidence="2 4" key="2">
    <citation type="submission" date="2018-03" db="EMBL/GenBank/DDBJ databases">
        <title>Genomic Encyclopedia of Archaeal and Bacterial Type Strains, Phase II (KMG-II): from individual species to whole genera.</title>
        <authorList>
            <person name="Goeker M."/>
        </authorList>
    </citation>
    <scope>NUCLEOTIDE SEQUENCE [LARGE SCALE GENOMIC DNA]</scope>
    <source>
        <strain evidence="2 4">DSM 25227</strain>
    </source>
</reference>